<feature type="compositionally biased region" description="Basic and acidic residues" evidence="3">
    <location>
        <begin position="450"/>
        <end position="463"/>
    </location>
</feature>
<dbReference type="Proteomes" id="UP000006702">
    <property type="component" value="Unassembled WGS sequence"/>
</dbReference>
<feature type="compositionally biased region" description="Basic and acidic residues" evidence="3">
    <location>
        <begin position="768"/>
        <end position="781"/>
    </location>
</feature>
<name>A1DGW0_NEOFI</name>
<dbReference type="Gene3D" id="2.30.30.40">
    <property type="entry name" value="SH3 Domains"/>
    <property type="match status" value="1"/>
</dbReference>
<sequence>MSSPPFTVKSVFEYTSDHDDDLNFSIGQIITVTAEEDAEWYYGEYTNDSGVKVEGIFPKNFVERYEPPAPPRPARPSRPKKEANAAAPSEPAAAETHAERLPSPGPAPESAPSLDQEPVLEPPRSPPVAAEAPAFEASSPPQPVQAQAPIPAAPPTAPSESSEPKEPATKSASKTASPPVAEKPSGSSFKDRIAAFNKPAAPPIAPYKPGGFGGQNPTSFIKKPFVAPPPSKNSYVPPPREPPPKIYRREDDTEVQQRAMREPPVSESRPAPTEATEEGAEDQPKPTSLKERIALLQKQQLEQAARHAEAAQKKEKAKRPPKQRIESHEDRIAVEEQEHEGSGAAPSARDHSVETVKPGPLPEGQIGTPPPGPEPASDANDADYSAAADTEDAEETSTSKEDLEDRSGTETRQAPEPEKKKEASDKLEQDEGNESDEEEDEEEEEEEIDPEIKRRMELRERMAKMSGGMGMMGFFGPPGGMPVPGAGPRKPKAAAETEKKTEDSDRAAPATAPPVPVMALPGMNAVRPTAASPNVEKEEDVPQPASVTEQHPPQEIPDIEDVVEEDPSHRAPDERPAAPQERPVPPPPPRETRPAPPPIPQDRPLSPPAVPGDSRPVPPPPKTATSADLGEESDDELSVRTKDLSLNATEAEQERPAAAQSVSAPSLPDHLDSRRSSTYEPTSPKSPTLPSEKRMSRPPPPIPTNPPMSPQFQGRAPPPPPPGNIRRRSTADSRASAVSQPRQAGEDLEGEVTEYDGDYDTDIASGAKFKDALKSHGRDSSVDEGTITDDHSVVSPRSPQETRLPPPPPPSAPRAVPPPPPIQPPKSSGGASLESPRGPPPPPPHRELSFGREEEYDPYRYSAPQHGVPAPRVPPVPLGRPESPPVAPSQAAEHDSEDMYDASPAVQSPSERSAAPPLEKRSSFAPPPTLPPSAPPPSAPRSNRASLDIPRGQPNLRRSMDASRPSIDQGFIAMDVDLAEGSLWWTQPNFPPPVFQNRKDVLLEVEESTSTKRGGKTTISKDVYVLFMDYSQTVITVAYDARNPSDVSLEQRHEPPPLQPRQDQLEKAHAQFGTRISDAVNTIQNTTVSDGTPFGLVQHLLSPLKDALLPVGTRAYGALVYANLANASVQQNDEIRAGDIVTFRNARFQGHRGTMHQKYNAEVGKPDHVGIVVDWDGTKKKIRAWEQGRESKKVKVESFKLNDLRSGECKVWRVMPRSWVGWES</sequence>
<dbReference type="InterPro" id="IPR035552">
    <property type="entry name" value="Mti1_SH3"/>
</dbReference>
<feature type="compositionally biased region" description="Pro residues" evidence="3">
    <location>
        <begin position="925"/>
        <end position="939"/>
    </location>
</feature>
<dbReference type="eggNOG" id="ENOG502QQMM">
    <property type="taxonomic scope" value="Eukaryota"/>
</dbReference>
<keyword evidence="1 2" id="KW-0728">SH3 domain</keyword>
<dbReference type="RefSeq" id="XP_001260514.1">
    <property type="nucleotide sequence ID" value="XM_001260513.1"/>
</dbReference>
<feature type="region of interest" description="Disordered" evidence="3">
    <location>
        <begin position="63"/>
        <end position="963"/>
    </location>
</feature>
<feature type="compositionally biased region" description="Pro residues" evidence="3">
    <location>
        <begin position="804"/>
        <end position="824"/>
    </location>
</feature>
<feature type="compositionally biased region" description="Polar residues" evidence="3">
    <location>
        <begin position="678"/>
        <end position="689"/>
    </location>
</feature>
<evidence type="ECO:0000256" key="2">
    <source>
        <dbReference type="PROSITE-ProRule" id="PRU00192"/>
    </source>
</evidence>
<feature type="compositionally biased region" description="Pro residues" evidence="3">
    <location>
        <begin position="697"/>
        <end position="709"/>
    </location>
</feature>
<dbReference type="PROSITE" id="PS50002">
    <property type="entry name" value="SH3"/>
    <property type="match status" value="1"/>
</dbReference>
<evidence type="ECO:0000313" key="6">
    <source>
        <dbReference type="Proteomes" id="UP000006702"/>
    </source>
</evidence>
<dbReference type="KEGG" id="nfi:NFIA_085720"/>
<dbReference type="InterPro" id="IPR057402">
    <property type="entry name" value="AIM3_BBC1_C"/>
</dbReference>
<dbReference type="STRING" id="331117.A1DGW0"/>
<feature type="compositionally biased region" description="Basic and acidic residues" evidence="3">
    <location>
        <begin position="844"/>
        <end position="853"/>
    </location>
</feature>
<dbReference type="EMBL" id="DS027696">
    <property type="protein sequence ID" value="EAW18617.1"/>
    <property type="molecule type" value="Genomic_DNA"/>
</dbReference>
<dbReference type="Pfam" id="PF25459">
    <property type="entry name" value="AIM3_BBC1_C"/>
    <property type="match status" value="1"/>
</dbReference>
<dbReference type="HOGENOM" id="CLU_003021_1_0_1"/>
<feature type="compositionally biased region" description="Low complexity" evidence="3">
    <location>
        <begin position="84"/>
        <end position="95"/>
    </location>
</feature>
<feature type="compositionally biased region" description="Pro residues" evidence="3">
    <location>
        <begin position="67"/>
        <end position="76"/>
    </location>
</feature>
<organism evidence="5 6">
    <name type="scientific">Neosartorya fischeri (strain ATCC 1020 / DSM 3700 / CBS 544.65 / FGSC A1164 / JCM 1740 / NRRL 181 / WB 181)</name>
    <name type="common">Aspergillus fischerianus</name>
    <dbReference type="NCBI Taxonomy" id="331117"/>
    <lineage>
        <taxon>Eukaryota</taxon>
        <taxon>Fungi</taxon>
        <taxon>Dikarya</taxon>
        <taxon>Ascomycota</taxon>
        <taxon>Pezizomycotina</taxon>
        <taxon>Eurotiomycetes</taxon>
        <taxon>Eurotiomycetidae</taxon>
        <taxon>Eurotiales</taxon>
        <taxon>Aspergillaceae</taxon>
        <taxon>Aspergillus</taxon>
        <taxon>Aspergillus subgen. Fumigati</taxon>
    </lineage>
</organism>
<evidence type="ECO:0000259" key="4">
    <source>
        <dbReference type="PROSITE" id="PS50002"/>
    </source>
</evidence>
<feature type="domain" description="SH3" evidence="4">
    <location>
        <begin position="3"/>
        <end position="67"/>
    </location>
</feature>
<dbReference type="SUPFAM" id="SSF50044">
    <property type="entry name" value="SH3-domain"/>
    <property type="match status" value="1"/>
</dbReference>
<feature type="compositionally biased region" description="Acidic residues" evidence="3">
    <location>
        <begin position="430"/>
        <end position="449"/>
    </location>
</feature>
<dbReference type="InterPro" id="IPR001452">
    <property type="entry name" value="SH3_domain"/>
</dbReference>
<feature type="compositionally biased region" description="Basic and acidic residues" evidence="3">
    <location>
        <begin position="397"/>
        <end position="429"/>
    </location>
</feature>
<dbReference type="AlphaFoldDB" id="A1DGW0"/>
<dbReference type="OrthoDB" id="207120at2759"/>
<feature type="compositionally biased region" description="Basic and acidic residues" evidence="3">
    <location>
        <begin position="566"/>
        <end position="576"/>
    </location>
</feature>
<feature type="compositionally biased region" description="Pro residues" evidence="3">
    <location>
        <begin position="871"/>
        <end position="887"/>
    </location>
</feature>
<feature type="compositionally biased region" description="Basic and acidic residues" evidence="3">
    <location>
        <begin position="282"/>
        <end position="293"/>
    </location>
</feature>
<protein>
    <submittedName>
        <fullName evidence="5">SH3 domain protein</fullName>
    </submittedName>
</protein>
<dbReference type="Pfam" id="PF00018">
    <property type="entry name" value="SH3_1"/>
    <property type="match status" value="1"/>
</dbReference>
<feature type="compositionally biased region" description="Basic and acidic residues" evidence="3">
    <location>
        <begin position="493"/>
        <end position="506"/>
    </location>
</feature>
<dbReference type="GeneID" id="4587072"/>
<feature type="compositionally biased region" description="Acidic residues" evidence="3">
    <location>
        <begin position="746"/>
        <end position="761"/>
    </location>
</feature>
<keyword evidence="6" id="KW-1185">Reference proteome</keyword>
<reference evidence="6" key="1">
    <citation type="journal article" date="2008" name="PLoS Genet.">
        <title>Genomic islands in the pathogenic filamentous fungus Aspergillus fumigatus.</title>
        <authorList>
            <person name="Fedorova N.D."/>
            <person name="Khaldi N."/>
            <person name="Joardar V.S."/>
            <person name="Maiti R."/>
            <person name="Amedeo P."/>
            <person name="Anderson M.J."/>
            <person name="Crabtree J."/>
            <person name="Silva J.C."/>
            <person name="Badger J.H."/>
            <person name="Albarraq A."/>
            <person name="Angiuoli S."/>
            <person name="Bussey H."/>
            <person name="Bowyer P."/>
            <person name="Cotty P.J."/>
            <person name="Dyer P.S."/>
            <person name="Egan A."/>
            <person name="Galens K."/>
            <person name="Fraser-Liggett C.M."/>
            <person name="Haas B.J."/>
            <person name="Inman J.M."/>
            <person name="Kent R."/>
            <person name="Lemieux S."/>
            <person name="Malavazi I."/>
            <person name="Orvis J."/>
            <person name="Roemer T."/>
            <person name="Ronning C.M."/>
            <person name="Sundaram J.P."/>
            <person name="Sutton G."/>
            <person name="Turner G."/>
            <person name="Venter J.C."/>
            <person name="White O.R."/>
            <person name="Whitty B.R."/>
            <person name="Youngman P."/>
            <person name="Wolfe K.H."/>
            <person name="Goldman G.H."/>
            <person name="Wortman J.R."/>
            <person name="Jiang B."/>
            <person name="Denning D.W."/>
            <person name="Nierman W.C."/>
        </authorList>
    </citation>
    <scope>NUCLEOTIDE SEQUENCE [LARGE SCALE GENOMIC DNA]</scope>
    <source>
        <strain evidence="6">ATCC 1020 / DSM 3700 / CBS 544.65 / FGSC A1164 / JCM 1740 / NRRL 181 / WB 181</strain>
    </source>
</reference>
<accession>A1DGW0</accession>
<feature type="compositionally biased region" description="Basic and acidic residues" evidence="3">
    <location>
        <begin position="304"/>
        <end position="314"/>
    </location>
</feature>
<dbReference type="OMA" id="TMHQKYN"/>
<proteinExistence type="predicted"/>
<dbReference type="CDD" id="cd11887">
    <property type="entry name" value="SH3_Bbc1"/>
    <property type="match status" value="1"/>
</dbReference>
<feature type="compositionally biased region" description="Low complexity" evidence="3">
    <location>
        <begin position="376"/>
        <end position="388"/>
    </location>
</feature>
<dbReference type="PANTHER" id="PTHR46026">
    <property type="entry name" value="RHO-TYPE GUANINE NUCLEOTIDE EXCHANGE FACTOR, ISOFORM F"/>
    <property type="match status" value="1"/>
</dbReference>
<dbReference type="PANTHER" id="PTHR46026:SF1">
    <property type="entry name" value="RHO-TYPE GUANINE NUCLEOTIDE EXCHANGE FACTOR, ISOFORM F"/>
    <property type="match status" value="1"/>
</dbReference>
<evidence type="ECO:0000256" key="3">
    <source>
        <dbReference type="SAM" id="MobiDB-lite"/>
    </source>
</evidence>
<evidence type="ECO:0000313" key="5">
    <source>
        <dbReference type="EMBL" id="EAW18617.1"/>
    </source>
</evidence>
<feature type="compositionally biased region" description="Low complexity" evidence="3">
    <location>
        <begin position="127"/>
        <end position="150"/>
    </location>
</feature>
<feature type="compositionally biased region" description="Basic and acidic residues" evidence="3">
    <location>
        <begin position="323"/>
        <end position="341"/>
    </location>
</feature>
<dbReference type="InterPro" id="IPR036028">
    <property type="entry name" value="SH3-like_dom_sf"/>
</dbReference>
<feature type="compositionally biased region" description="Pro residues" evidence="3">
    <location>
        <begin position="582"/>
        <end position="622"/>
    </location>
</feature>
<feature type="compositionally biased region" description="Gly residues" evidence="3">
    <location>
        <begin position="467"/>
        <end position="478"/>
    </location>
</feature>
<evidence type="ECO:0000256" key="1">
    <source>
        <dbReference type="ARBA" id="ARBA00022443"/>
    </source>
</evidence>
<feature type="compositionally biased region" description="Pro residues" evidence="3">
    <location>
        <begin position="226"/>
        <end position="245"/>
    </location>
</feature>
<dbReference type="SMART" id="SM00326">
    <property type="entry name" value="SH3"/>
    <property type="match status" value="1"/>
</dbReference>
<gene>
    <name evidence="5" type="ORF">NFIA_085720</name>
</gene>
<feature type="compositionally biased region" description="Low complexity" evidence="3">
    <location>
        <begin position="294"/>
        <end position="303"/>
    </location>
</feature>
<dbReference type="VEuPathDB" id="FungiDB:NFIA_085720"/>